<gene>
    <name evidence="1" type="ORF">O181_002332</name>
</gene>
<protein>
    <submittedName>
        <fullName evidence="1">Uncharacterized protein</fullName>
    </submittedName>
</protein>
<dbReference type="InterPro" id="IPR021109">
    <property type="entry name" value="Peptidase_aspartic_dom_sf"/>
</dbReference>
<dbReference type="Gene3D" id="2.40.70.10">
    <property type="entry name" value="Acid Proteases"/>
    <property type="match status" value="1"/>
</dbReference>
<evidence type="ECO:0000313" key="1">
    <source>
        <dbReference type="EMBL" id="MBW0462617.1"/>
    </source>
</evidence>
<organism evidence="1 2">
    <name type="scientific">Austropuccinia psidii MF-1</name>
    <dbReference type="NCBI Taxonomy" id="1389203"/>
    <lineage>
        <taxon>Eukaryota</taxon>
        <taxon>Fungi</taxon>
        <taxon>Dikarya</taxon>
        <taxon>Basidiomycota</taxon>
        <taxon>Pucciniomycotina</taxon>
        <taxon>Pucciniomycetes</taxon>
        <taxon>Pucciniales</taxon>
        <taxon>Sphaerophragmiaceae</taxon>
        <taxon>Austropuccinia</taxon>
    </lineage>
</organism>
<comment type="caution">
    <text evidence="1">The sequence shown here is derived from an EMBL/GenBank/DDBJ whole genome shotgun (WGS) entry which is preliminary data.</text>
</comment>
<proteinExistence type="predicted"/>
<dbReference type="EMBL" id="AVOT02000387">
    <property type="protein sequence ID" value="MBW0462617.1"/>
    <property type="molecule type" value="Genomic_DNA"/>
</dbReference>
<dbReference type="Proteomes" id="UP000765509">
    <property type="component" value="Unassembled WGS sequence"/>
</dbReference>
<keyword evidence="2" id="KW-1185">Reference proteome</keyword>
<reference evidence="1" key="1">
    <citation type="submission" date="2021-03" db="EMBL/GenBank/DDBJ databases">
        <title>Draft genome sequence of rust myrtle Austropuccinia psidii MF-1, a brazilian biotype.</title>
        <authorList>
            <person name="Quecine M.C."/>
            <person name="Pachon D.M.R."/>
            <person name="Bonatelli M.L."/>
            <person name="Correr F.H."/>
            <person name="Franceschini L.M."/>
            <person name="Leite T.F."/>
            <person name="Margarido G.R.A."/>
            <person name="Almeida C.A."/>
            <person name="Ferrarezi J.A."/>
            <person name="Labate C.A."/>
        </authorList>
    </citation>
    <scope>NUCLEOTIDE SEQUENCE</scope>
    <source>
        <strain evidence="1">MF-1</strain>
    </source>
</reference>
<evidence type="ECO:0000313" key="2">
    <source>
        <dbReference type="Proteomes" id="UP000765509"/>
    </source>
</evidence>
<name>A0A9Q3BCL4_9BASI</name>
<dbReference type="AlphaFoldDB" id="A0A9Q3BCL4"/>
<sequence length="155" mass="17641">MAYIHQAATKITVCIYNAHQPLIIDSGAHFSIVASEYLDNNLLHWEKKLLPTKAKNFKSASGKMTSIGTIIKEIIIPHREGNIRISPDFVVLEDAHIQGFLLGTDHQIMYSIDIQNSENMHISIVTKKEKKILIDISHDYNQDPLEEFLNQFQEG</sequence>
<accession>A0A9Q3BCL4</accession>